<proteinExistence type="predicted"/>
<dbReference type="OrthoDB" id="194358at2759"/>
<keyword evidence="4" id="KW-1185">Reference proteome</keyword>
<name>A0A6H0XJ99_9PEZI</name>
<accession>A0A6H0XJ99</accession>
<feature type="region of interest" description="Disordered" evidence="1">
    <location>
        <begin position="1"/>
        <end position="20"/>
    </location>
</feature>
<dbReference type="Proteomes" id="UP000503462">
    <property type="component" value="Chromosome 1"/>
</dbReference>
<sequence length="230" mass="25873">MAFSKEVRTRTASMATTETSSTDLSPFAYQELGPFNIRLVTIEAAEPILSLKLDHKVLEHFDNDPWQTTAPEGDAQGFIAVSYTWGDPSRQMSIQVNGGQHNIGLNCYEALIQLSKLYPRSQTFWIDALCINQNDITEKNIQVDIMAEIFRQAVRVTSMLGQHADDSDYLFEIIRQFHAKHILVGGNTPRLLLDLLKMNLSDHRRSESRAASFISPRGDTGPDSGLFKRT</sequence>
<feature type="domain" description="Heterokaryon incompatibility" evidence="2">
    <location>
        <begin position="78"/>
        <end position="182"/>
    </location>
</feature>
<evidence type="ECO:0000313" key="3">
    <source>
        <dbReference type="EMBL" id="QIW94791.1"/>
    </source>
</evidence>
<dbReference type="PANTHER" id="PTHR24148:SF73">
    <property type="entry name" value="HET DOMAIN PROTEIN (AFU_ORTHOLOGUE AFUA_8G01020)"/>
    <property type="match status" value="1"/>
</dbReference>
<reference evidence="3 4" key="1">
    <citation type="journal article" date="2016" name="Sci. Rep.">
        <title>Peltaster fructicola genome reveals evolution from an invasive phytopathogen to an ectophytic parasite.</title>
        <authorList>
            <person name="Xu C."/>
            <person name="Chen H."/>
            <person name="Gleason M.L."/>
            <person name="Xu J.R."/>
            <person name="Liu H."/>
            <person name="Zhang R."/>
            <person name="Sun G."/>
        </authorList>
    </citation>
    <scope>NUCLEOTIDE SEQUENCE [LARGE SCALE GENOMIC DNA]</scope>
    <source>
        <strain evidence="3 4">LNHT1506</strain>
    </source>
</reference>
<dbReference type="InterPro" id="IPR010730">
    <property type="entry name" value="HET"/>
</dbReference>
<gene>
    <name evidence="3" type="ORF">AMS68_000309</name>
</gene>
<feature type="compositionally biased region" description="Low complexity" evidence="1">
    <location>
        <begin position="10"/>
        <end position="20"/>
    </location>
</feature>
<organism evidence="3 4">
    <name type="scientific">Peltaster fructicola</name>
    <dbReference type="NCBI Taxonomy" id="286661"/>
    <lineage>
        <taxon>Eukaryota</taxon>
        <taxon>Fungi</taxon>
        <taxon>Dikarya</taxon>
        <taxon>Ascomycota</taxon>
        <taxon>Pezizomycotina</taxon>
        <taxon>Dothideomycetes</taxon>
        <taxon>Dothideomycetes incertae sedis</taxon>
        <taxon>Peltaster</taxon>
    </lineage>
</organism>
<evidence type="ECO:0000313" key="4">
    <source>
        <dbReference type="Proteomes" id="UP000503462"/>
    </source>
</evidence>
<dbReference type="Pfam" id="PF06985">
    <property type="entry name" value="HET"/>
    <property type="match status" value="1"/>
</dbReference>
<dbReference type="EMBL" id="CP051139">
    <property type="protein sequence ID" value="QIW94791.1"/>
    <property type="molecule type" value="Genomic_DNA"/>
</dbReference>
<dbReference type="InterPro" id="IPR052895">
    <property type="entry name" value="HetReg/Transcr_Mod"/>
</dbReference>
<evidence type="ECO:0000259" key="2">
    <source>
        <dbReference type="Pfam" id="PF06985"/>
    </source>
</evidence>
<evidence type="ECO:0000256" key="1">
    <source>
        <dbReference type="SAM" id="MobiDB-lite"/>
    </source>
</evidence>
<protein>
    <recommendedName>
        <fullName evidence="2">Heterokaryon incompatibility domain-containing protein</fullName>
    </recommendedName>
</protein>
<dbReference type="PANTHER" id="PTHR24148">
    <property type="entry name" value="ANKYRIN REPEAT DOMAIN-CONTAINING PROTEIN 39 HOMOLOG-RELATED"/>
    <property type="match status" value="1"/>
</dbReference>
<feature type="region of interest" description="Disordered" evidence="1">
    <location>
        <begin position="209"/>
        <end position="230"/>
    </location>
</feature>
<dbReference type="AlphaFoldDB" id="A0A6H0XJ99"/>